<evidence type="ECO:0000313" key="7">
    <source>
        <dbReference type="Proteomes" id="UP000007755"/>
    </source>
</evidence>
<feature type="chain" id="PRO_5003318889" evidence="4">
    <location>
        <begin position="22"/>
        <end position="911"/>
    </location>
</feature>
<dbReference type="PANTHER" id="PTHR10937">
    <property type="entry name" value="GLUCOSAMINE--FRUCTOSE-6-PHOSPHATE AMINOTRANSFERASE, ISOMERIZING"/>
    <property type="match status" value="1"/>
</dbReference>
<dbReference type="NCBIfam" id="TIGR01135">
    <property type="entry name" value="glmS"/>
    <property type="match status" value="1"/>
</dbReference>
<evidence type="ECO:0000259" key="5">
    <source>
        <dbReference type="PROSITE" id="PS51464"/>
    </source>
</evidence>
<dbReference type="InterPro" id="IPR001347">
    <property type="entry name" value="SIS_dom"/>
</dbReference>
<accession>F4WT43</accession>
<evidence type="ECO:0000256" key="3">
    <source>
        <dbReference type="SAM" id="Coils"/>
    </source>
</evidence>
<dbReference type="EMBL" id="GL888331">
    <property type="protein sequence ID" value="EGI62656.1"/>
    <property type="molecule type" value="Genomic_DNA"/>
</dbReference>
<feature type="signal peptide" evidence="4">
    <location>
        <begin position="1"/>
        <end position="21"/>
    </location>
</feature>
<keyword evidence="4" id="KW-0732">Signal</keyword>
<evidence type="ECO:0000256" key="2">
    <source>
        <dbReference type="ARBA" id="ARBA00022737"/>
    </source>
</evidence>
<dbReference type="InterPro" id="IPR029055">
    <property type="entry name" value="Ntn_hydrolases_N"/>
</dbReference>
<dbReference type="InParanoid" id="F4WT43"/>
<feature type="coiled-coil region" evidence="3">
    <location>
        <begin position="254"/>
        <end position="314"/>
    </location>
</feature>
<evidence type="ECO:0000313" key="6">
    <source>
        <dbReference type="EMBL" id="EGI62656.1"/>
    </source>
</evidence>
<dbReference type="PROSITE" id="PS51464">
    <property type="entry name" value="SIS"/>
    <property type="match status" value="2"/>
</dbReference>
<protein>
    <submittedName>
        <fullName evidence="6">Glucosamine--fructose-6-phosphate aminotransferase [isomerizing] 2</fullName>
    </submittedName>
</protein>
<dbReference type="Gene3D" id="3.40.50.10490">
    <property type="entry name" value="Glucose-6-phosphate isomerase like protein, domain 1"/>
    <property type="match status" value="2"/>
</dbReference>
<dbReference type="FunCoup" id="F4WT43">
    <property type="interactions" value="716"/>
</dbReference>
<dbReference type="GO" id="GO:0004360">
    <property type="term" value="F:glutamine-fructose-6-phosphate transaminase (isomerizing) activity"/>
    <property type="evidence" value="ECO:0007669"/>
    <property type="project" value="InterPro"/>
</dbReference>
<organism evidence="7">
    <name type="scientific">Acromyrmex echinatior</name>
    <name type="common">Panamanian leafcutter ant</name>
    <name type="synonym">Acromyrmex octospinosus echinatior</name>
    <dbReference type="NCBI Taxonomy" id="103372"/>
    <lineage>
        <taxon>Eukaryota</taxon>
        <taxon>Metazoa</taxon>
        <taxon>Ecdysozoa</taxon>
        <taxon>Arthropoda</taxon>
        <taxon>Hexapoda</taxon>
        <taxon>Insecta</taxon>
        <taxon>Pterygota</taxon>
        <taxon>Neoptera</taxon>
        <taxon>Endopterygota</taxon>
        <taxon>Hymenoptera</taxon>
        <taxon>Apocrita</taxon>
        <taxon>Aculeata</taxon>
        <taxon>Formicoidea</taxon>
        <taxon>Formicidae</taxon>
        <taxon>Myrmicinae</taxon>
        <taxon>Acromyrmex</taxon>
    </lineage>
</organism>
<dbReference type="GO" id="GO:0006048">
    <property type="term" value="P:UDP-N-acetylglucosamine biosynthetic process"/>
    <property type="evidence" value="ECO:0007669"/>
    <property type="project" value="UniProtKB-UniPathway"/>
</dbReference>
<dbReference type="GO" id="GO:0006002">
    <property type="term" value="P:fructose 6-phosphate metabolic process"/>
    <property type="evidence" value="ECO:0007669"/>
    <property type="project" value="TreeGrafter"/>
</dbReference>
<keyword evidence="2" id="KW-0677">Repeat</keyword>
<dbReference type="CDD" id="cd05009">
    <property type="entry name" value="SIS_GlmS_GlmD_2"/>
    <property type="match status" value="1"/>
</dbReference>
<dbReference type="Pfam" id="PF01380">
    <property type="entry name" value="SIS"/>
    <property type="match status" value="2"/>
</dbReference>
<keyword evidence="6" id="KW-0032">Aminotransferase</keyword>
<feature type="domain" description="SIS" evidence="5">
    <location>
        <begin position="760"/>
        <end position="901"/>
    </location>
</feature>
<evidence type="ECO:0000256" key="4">
    <source>
        <dbReference type="SAM" id="SignalP"/>
    </source>
</evidence>
<proteinExistence type="predicted"/>
<dbReference type="eggNOG" id="KOG1268">
    <property type="taxonomic scope" value="Eukaryota"/>
</dbReference>
<keyword evidence="6" id="KW-0808">Transferase</keyword>
<gene>
    <name evidence="6" type="ORF">G5I_09018</name>
</gene>
<name>F4WT43_ACREC</name>
<dbReference type="FunFam" id="3.40.50.10490:FF:000001">
    <property type="entry name" value="Glutamine--fructose-6-phosphate aminotransferase [isomerizing]"/>
    <property type="match status" value="1"/>
</dbReference>
<sequence length="911" mass="103792">MRIAITLCFSAIFCIISTVYAAIPINFDYLEDEQFIKVKNARLNVERIVRRIERVQADTKEDALLTITKRWNQQTNNYRDYVNLLFNSMRREVNNAKVRGVDVQYCYDTNFWAINEHGDIAYQSATKCQESAEKSIENSLGFLDSLKSLGYDLIKELNDVFLNCYDDDTTKMHNCFLSEFGKINNSVKEFEQNAKYIEYNALPASNYVVLQATQCLSNAYMLARFESQGAMMSNSRCIRNATDATILDILFRQVQNTKIEVENTIQQLKHIRENTQKDVELTVEKWLQLSEKYNNSAKSILNMIRKEVEDAKARGRNAEQCYNVALITLKINYNTTYIDAQQCRKNAMCSINNNLGFNDQLIKTGHELIDELDNIFSDCYKKYSRLIDIIKLHSCIRDQHRIIDNDKEGAFALCFKSKYFPGECVATRRGSPLLVGIKTKTRLATDHVPILYGKDHRPHGRNPELPVMPRSESTSEFQPLEDKEVEYFFASDASAIIEHTNRVIFLEDDDVAAVKEGALSIHRLRRCMDDPHAREITTLKMEIQQIMKGNYDYFMQKEIFEQPESVVNTMRGRLNFQDNLVTLGGIKDYIPEIKRCRRLMLIGCGTSYHSAIATRQLLEELTELPVMVELASDFLDRNTPVFRDDVCFFISQSGETADTLMALRYCKSRGALIVGITNTVGSSICRESHCGVHINAGPEIGVASTKAYTSQFISLVMFALVMSEDRISLRARRLQIIEGLKNLDNLIREVLKLDDKVKELAKSLFQHKSLLIMGRGYNFATCMEGALKVKELTYMHSEGIMAGELKHGPLALVDDSMPVIMIVMRDPVYVKCMNALQQVTARDGKPIVICEEGDEETKAFADRALEIPKTVDCLQGILTVIPMQLLSFHIAVLRGCNVDCPRNLAKSVTVE</sequence>
<dbReference type="UniPathway" id="UPA00113">
    <property type="reaction ID" value="UER00528"/>
</dbReference>
<dbReference type="SUPFAM" id="SSF56235">
    <property type="entry name" value="N-terminal nucleophile aminohydrolases (Ntn hydrolases)"/>
    <property type="match status" value="1"/>
</dbReference>
<dbReference type="InterPro" id="IPR035466">
    <property type="entry name" value="GlmS/AgaS_SIS"/>
</dbReference>
<evidence type="ECO:0000256" key="1">
    <source>
        <dbReference type="ARBA" id="ARBA00004775"/>
    </source>
</evidence>
<reference evidence="6" key="1">
    <citation type="submission" date="2011-02" db="EMBL/GenBank/DDBJ databases">
        <title>The genome of the leaf-cutting ant Acromyrmex echinatior suggests key adaptations to social evolution and fungus farming.</title>
        <authorList>
            <person name="Nygaard S."/>
            <person name="Zhang G."/>
        </authorList>
    </citation>
    <scope>NUCLEOTIDE SEQUENCE</scope>
</reference>
<keyword evidence="7" id="KW-1185">Reference proteome</keyword>
<dbReference type="PANTHER" id="PTHR10937:SF0">
    <property type="entry name" value="GLUTAMINE--FRUCTOSE-6-PHOSPHATE TRANSAMINASE (ISOMERIZING)"/>
    <property type="match status" value="1"/>
</dbReference>
<dbReference type="InterPro" id="IPR005855">
    <property type="entry name" value="GFAT"/>
</dbReference>
<dbReference type="InterPro" id="IPR035490">
    <property type="entry name" value="GlmS/FrlB_SIS"/>
</dbReference>
<dbReference type="GO" id="GO:0006487">
    <property type="term" value="P:protein N-linked glycosylation"/>
    <property type="evidence" value="ECO:0007669"/>
    <property type="project" value="TreeGrafter"/>
</dbReference>
<keyword evidence="3" id="KW-0175">Coiled coil</keyword>
<dbReference type="NCBIfam" id="NF001484">
    <property type="entry name" value="PRK00331.1"/>
    <property type="match status" value="1"/>
</dbReference>
<comment type="pathway">
    <text evidence="1">Nucleotide-sugar biosynthesis; UDP-N-acetyl-alpha-D-glucosamine biosynthesis; alpha-D-glucosamine 6-phosphate from D-fructose 6-phosphate: step 1/1.</text>
</comment>
<feature type="domain" description="SIS" evidence="5">
    <location>
        <begin position="589"/>
        <end position="728"/>
    </location>
</feature>
<dbReference type="CDD" id="cd05008">
    <property type="entry name" value="SIS_GlmS_GlmD_1"/>
    <property type="match status" value="1"/>
</dbReference>
<dbReference type="GO" id="GO:0097367">
    <property type="term" value="F:carbohydrate derivative binding"/>
    <property type="evidence" value="ECO:0007669"/>
    <property type="project" value="InterPro"/>
</dbReference>
<dbReference type="InterPro" id="IPR046348">
    <property type="entry name" value="SIS_dom_sf"/>
</dbReference>
<dbReference type="STRING" id="103372.F4WT43"/>
<dbReference type="OrthoDB" id="7533478at2759"/>
<dbReference type="Gene3D" id="3.60.20.10">
    <property type="entry name" value="Glutamine Phosphoribosylpyrophosphate, subunit 1, domain 1"/>
    <property type="match status" value="1"/>
</dbReference>
<dbReference type="SUPFAM" id="SSF53697">
    <property type="entry name" value="SIS domain"/>
    <property type="match status" value="1"/>
</dbReference>
<dbReference type="Proteomes" id="UP000007755">
    <property type="component" value="Unassembled WGS sequence"/>
</dbReference>
<dbReference type="AlphaFoldDB" id="F4WT43"/>